<evidence type="ECO:0000256" key="2">
    <source>
        <dbReference type="ARBA" id="ARBA00010694"/>
    </source>
</evidence>
<organism evidence="9">
    <name type="scientific">Sarcoptes scabiei</name>
    <name type="common">Itch mite</name>
    <name type="synonym">Acarus scabiei</name>
    <dbReference type="NCBI Taxonomy" id="52283"/>
    <lineage>
        <taxon>Eukaryota</taxon>
        <taxon>Metazoa</taxon>
        <taxon>Ecdysozoa</taxon>
        <taxon>Arthropoda</taxon>
        <taxon>Chelicerata</taxon>
        <taxon>Arachnida</taxon>
        <taxon>Acari</taxon>
        <taxon>Acariformes</taxon>
        <taxon>Sarcoptiformes</taxon>
        <taxon>Astigmata</taxon>
        <taxon>Psoroptidia</taxon>
        <taxon>Sarcoptoidea</taxon>
        <taxon>Sarcoptidae</taxon>
        <taxon>Sarcoptinae</taxon>
        <taxon>Sarcoptes</taxon>
    </lineage>
</organism>
<reference evidence="11" key="1">
    <citation type="journal article" date="2020" name="PLoS Negl. Trop. Dis.">
        <title>High-quality nuclear genome for Sarcoptes scabiei-A critical resource for a neglected parasite.</title>
        <authorList>
            <person name="Korhonen P.K."/>
            <person name="Gasser R.B."/>
            <person name="Ma G."/>
            <person name="Wang T."/>
            <person name="Stroehlein A.J."/>
            <person name="Young N.D."/>
            <person name="Ang C.S."/>
            <person name="Fernando D.D."/>
            <person name="Lu H.C."/>
            <person name="Taylor S."/>
            <person name="Reynolds S.L."/>
            <person name="Mofiz E."/>
            <person name="Najaraj S.H."/>
            <person name="Gowda H."/>
            <person name="Madugundu A."/>
            <person name="Renuse S."/>
            <person name="Holt D."/>
            <person name="Pandey A."/>
            <person name="Papenfuss A.T."/>
            <person name="Fischer K."/>
        </authorList>
    </citation>
    <scope>NUCLEOTIDE SEQUENCE [LARGE SCALE GENOMIC DNA]</scope>
</reference>
<reference evidence="10" key="3">
    <citation type="submission" date="2022-06" db="UniProtKB">
        <authorList>
            <consortium name="EnsemblMetazoa"/>
        </authorList>
    </citation>
    <scope>IDENTIFICATION</scope>
</reference>
<dbReference type="PANTHER" id="PTHR10778:SF13">
    <property type="entry name" value="ADENOSINE 3'-PHOSPHO 5'-PHOSPHOSULFATE TRANSPORTER 1"/>
    <property type="match status" value="1"/>
</dbReference>
<feature type="transmembrane region" description="Helical" evidence="8">
    <location>
        <begin position="12"/>
        <end position="37"/>
    </location>
</feature>
<evidence type="ECO:0000256" key="5">
    <source>
        <dbReference type="ARBA" id="ARBA00022989"/>
    </source>
</evidence>
<dbReference type="PANTHER" id="PTHR10778">
    <property type="entry name" value="SOLUTE CARRIER FAMILY 35 MEMBER B"/>
    <property type="match status" value="1"/>
</dbReference>
<evidence type="ECO:0000313" key="9">
    <source>
        <dbReference type="EMBL" id="KAF7494466.1"/>
    </source>
</evidence>
<evidence type="ECO:0000256" key="4">
    <source>
        <dbReference type="ARBA" id="ARBA00022692"/>
    </source>
</evidence>
<keyword evidence="4 8" id="KW-0812">Transmembrane</keyword>
<accession>A0A834REZ2</accession>
<dbReference type="GO" id="GO:0000139">
    <property type="term" value="C:Golgi membrane"/>
    <property type="evidence" value="ECO:0007669"/>
    <property type="project" value="TreeGrafter"/>
</dbReference>
<feature type="transmembrane region" description="Helical" evidence="8">
    <location>
        <begin position="435"/>
        <end position="452"/>
    </location>
</feature>
<gene>
    <name evidence="9" type="ORF">SSS_3472</name>
</gene>
<keyword evidence="5 8" id="KW-1133">Transmembrane helix</keyword>
<comment type="similarity">
    <text evidence="2">Belongs to the nucleotide-sugar transporter family. SLC35B subfamily.</text>
</comment>
<dbReference type="EMBL" id="WVUK01000053">
    <property type="protein sequence ID" value="KAF7494466.1"/>
    <property type="molecule type" value="Genomic_DNA"/>
</dbReference>
<dbReference type="GO" id="GO:0046964">
    <property type="term" value="F:3'-phosphoadenosine 5'-phosphosulfate transmembrane transporter activity"/>
    <property type="evidence" value="ECO:0007669"/>
    <property type="project" value="TreeGrafter"/>
</dbReference>
<dbReference type="EnsemblMetazoa" id="SSS_3472s_mrna">
    <property type="protein sequence ID" value="KAF7494466.1"/>
    <property type="gene ID" value="SSS_3472"/>
</dbReference>
<feature type="non-terminal residue" evidence="9">
    <location>
        <position position="1"/>
    </location>
</feature>
<dbReference type="Proteomes" id="UP000070412">
    <property type="component" value="Unassembled WGS sequence"/>
</dbReference>
<reference evidence="9" key="2">
    <citation type="submission" date="2020-01" db="EMBL/GenBank/DDBJ databases">
        <authorList>
            <person name="Korhonen P.K.K."/>
            <person name="Guangxu M.G."/>
            <person name="Wang T.W."/>
            <person name="Stroehlein A.J.S."/>
            <person name="Young N.D."/>
            <person name="Ang C.-S.A."/>
            <person name="Fernando D.W.F."/>
            <person name="Lu H.L."/>
            <person name="Taylor S.T."/>
            <person name="Ehtesham M.E.M."/>
            <person name="Najaraj S.H.N."/>
            <person name="Harsha G.H.G."/>
            <person name="Madugundu A.M."/>
            <person name="Renuse S.R."/>
            <person name="Holt D.H."/>
            <person name="Pandey A.P."/>
            <person name="Papenfuss A.P."/>
            <person name="Gasser R.B.G."/>
            <person name="Fischer K.F."/>
        </authorList>
    </citation>
    <scope>NUCLEOTIDE SEQUENCE</scope>
    <source>
        <strain evidence="9">SSS_KF_BRIS2020</strain>
    </source>
</reference>
<evidence type="ECO:0000256" key="3">
    <source>
        <dbReference type="ARBA" id="ARBA00022448"/>
    </source>
</evidence>
<keyword evidence="11" id="KW-1185">Reference proteome</keyword>
<evidence type="ECO:0000256" key="1">
    <source>
        <dbReference type="ARBA" id="ARBA00004141"/>
    </source>
</evidence>
<keyword evidence="3" id="KW-0813">Transport</keyword>
<dbReference type="OrthoDB" id="10035043at2759"/>
<protein>
    <recommendedName>
        <fullName evidence="7">Adenosine 3'-phospho 5'-phosphosulfate transporter 1</fullName>
    </recommendedName>
</protein>
<comment type="subcellular location">
    <subcellularLocation>
        <location evidence="1">Membrane</location>
        <topology evidence="1">Multi-pass membrane protein</topology>
    </subcellularLocation>
</comment>
<feature type="transmembrane region" description="Helical" evidence="8">
    <location>
        <begin position="101"/>
        <end position="121"/>
    </location>
</feature>
<feature type="transmembrane region" description="Helical" evidence="8">
    <location>
        <begin position="406"/>
        <end position="429"/>
    </location>
</feature>
<dbReference type="AlphaFoldDB" id="A0A834REZ2"/>
<feature type="transmembrane region" description="Helical" evidence="8">
    <location>
        <begin position="307"/>
        <end position="324"/>
    </location>
</feature>
<dbReference type="GO" id="GO:0005789">
    <property type="term" value="C:endoplasmic reticulum membrane"/>
    <property type="evidence" value="ECO:0007669"/>
    <property type="project" value="TreeGrafter"/>
</dbReference>
<evidence type="ECO:0000256" key="8">
    <source>
        <dbReference type="SAM" id="Phobius"/>
    </source>
</evidence>
<dbReference type="InterPro" id="IPR013657">
    <property type="entry name" value="SCL35B1-4/HUT1"/>
</dbReference>
<evidence type="ECO:0000256" key="6">
    <source>
        <dbReference type="ARBA" id="ARBA00023136"/>
    </source>
</evidence>
<evidence type="ECO:0000313" key="11">
    <source>
        <dbReference type="Proteomes" id="UP000070412"/>
    </source>
</evidence>
<proteinExistence type="inferred from homology"/>
<name>A0A834REZ2_SARSC</name>
<evidence type="ECO:0000313" key="10">
    <source>
        <dbReference type="EnsemblMetazoa" id="KAF7494466.1"/>
    </source>
</evidence>
<keyword evidence="6 8" id="KW-0472">Membrane</keyword>
<dbReference type="Pfam" id="PF08449">
    <property type="entry name" value="UAA"/>
    <property type="match status" value="1"/>
</dbReference>
<feature type="transmembrane region" description="Helical" evidence="8">
    <location>
        <begin position="336"/>
        <end position="358"/>
    </location>
</feature>
<sequence length="470" mass="54421">NQDSYETQPESWLYAFLSNFIDYLYVALPITIIVVLCKRTNLVPLFIKKNSIVQSLVYGTAIDSETPSIEDGLPLVVSSDCNNDEHQSTRSDRSNNVINNIWHLLFCFFGLQISFLTWGVLQEKIMTQTYQFRYSYLESHIEQLSDNLIKITSTDLMNGNRVEIRFRNAQFLVLFNRILAFMIAAIVLRFKRKHSNRRSIVSSIKINHSSPIETNHRSLPPYYLYVFCSLSNIMSSWCQYEALKYVSFPAQVLSKGCKMIPTMLMNSLMIGKKQKREEWFFALMISFGMTIFLLNEKVKHHRILSENFLSGVIILILYLTFDSFTSNWQQSLFDQYHSLTSFDMMFAVNLFSVLFTSISLMKQHDFWPILSILVENPVLLRDCIILSICSAAGQLFIFYTISKFGAIIFTLIMTLRQALAILLSCLIYSHQISSLGFVGILIIFGSLLTKYYQKFRMKKQPKSKSNQNVL</sequence>
<evidence type="ECO:0000256" key="7">
    <source>
        <dbReference type="ARBA" id="ARBA00039668"/>
    </source>
</evidence>
<feature type="transmembrane region" description="Helical" evidence="8">
    <location>
        <begin position="169"/>
        <end position="188"/>
    </location>
</feature>